<dbReference type="GO" id="GO:0016020">
    <property type="term" value="C:membrane"/>
    <property type="evidence" value="ECO:0007669"/>
    <property type="project" value="InterPro"/>
</dbReference>
<feature type="compositionally biased region" description="Pro residues" evidence="10">
    <location>
        <begin position="738"/>
        <end position="748"/>
    </location>
</feature>
<evidence type="ECO:0000256" key="10">
    <source>
        <dbReference type="SAM" id="MobiDB-lite"/>
    </source>
</evidence>
<dbReference type="InterPro" id="IPR001382">
    <property type="entry name" value="Glyco_hydro_47"/>
</dbReference>
<evidence type="ECO:0000256" key="8">
    <source>
        <dbReference type="PIRSR" id="PIRSR601382-3"/>
    </source>
</evidence>
<keyword evidence="7" id="KW-0479">Metal-binding</keyword>
<feature type="active site" evidence="6">
    <location>
        <position position="533"/>
    </location>
</feature>
<evidence type="ECO:0000313" key="11">
    <source>
        <dbReference type="EMBL" id="KAF2459554.1"/>
    </source>
</evidence>
<evidence type="ECO:0000313" key="12">
    <source>
        <dbReference type="Proteomes" id="UP000799766"/>
    </source>
</evidence>
<dbReference type="Gene3D" id="1.50.10.10">
    <property type="match status" value="3"/>
</dbReference>
<proteinExistence type="inferred from homology"/>
<dbReference type="InterPro" id="IPR012341">
    <property type="entry name" value="6hp_glycosidase-like_sf"/>
</dbReference>
<comment type="cofactor">
    <cofactor evidence="1 7">
        <name>Ca(2+)</name>
        <dbReference type="ChEBI" id="CHEBI:29108"/>
    </cofactor>
</comment>
<protein>
    <recommendedName>
        <fullName evidence="9">alpha-1,2-Mannosidase</fullName>
        <ecNumber evidence="9">3.2.1.-</ecNumber>
    </recommendedName>
</protein>
<feature type="active site" description="Proton donor" evidence="6">
    <location>
        <position position="294"/>
    </location>
</feature>
<feature type="compositionally biased region" description="Basic and acidic residues" evidence="10">
    <location>
        <begin position="41"/>
        <end position="51"/>
    </location>
</feature>
<evidence type="ECO:0000256" key="2">
    <source>
        <dbReference type="ARBA" id="ARBA00004922"/>
    </source>
</evidence>
<accession>A0A6A6P6T3</accession>
<feature type="active site" evidence="6">
    <location>
        <position position="821"/>
    </location>
</feature>
<feature type="binding site" evidence="7">
    <location>
        <position position="907"/>
    </location>
    <ligand>
        <name>Ca(2+)</name>
        <dbReference type="ChEBI" id="CHEBI:29108"/>
    </ligand>
</feature>
<feature type="active site" description="Proton donor" evidence="6">
    <location>
        <position position="675"/>
    </location>
</feature>
<feature type="compositionally biased region" description="Low complexity" evidence="10">
    <location>
        <begin position="52"/>
        <end position="69"/>
    </location>
</feature>
<dbReference type="AlphaFoldDB" id="A0A6A6P6T3"/>
<evidence type="ECO:0000256" key="7">
    <source>
        <dbReference type="PIRSR" id="PIRSR601382-2"/>
    </source>
</evidence>
<organism evidence="11 12">
    <name type="scientific">Lineolata rhizophorae</name>
    <dbReference type="NCBI Taxonomy" id="578093"/>
    <lineage>
        <taxon>Eukaryota</taxon>
        <taxon>Fungi</taxon>
        <taxon>Dikarya</taxon>
        <taxon>Ascomycota</taxon>
        <taxon>Pezizomycotina</taxon>
        <taxon>Dothideomycetes</taxon>
        <taxon>Dothideomycetes incertae sedis</taxon>
        <taxon>Lineolatales</taxon>
        <taxon>Lineolataceae</taxon>
        <taxon>Lineolata</taxon>
    </lineage>
</organism>
<dbReference type="Proteomes" id="UP000799766">
    <property type="component" value="Unassembled WGS sequence"/>
</dbReference>
<evidence type="ECO:0000256" key="6">
    <source>
        <dbReference type="PIRSR" id="PIRSR601382-1"/>
    </source>
</evidence>
<dbReference type="Pfam" id="PF01532">
    <property type="entry name" value="Glyco_hydro_47"/>
    <property type="match status" value="1"/>
</dbReference>
<dbReference type="InterPro" id="IPR050749">
    <property type="entry name" value="Glycosyl_Hydrolase_47"/>
</dbReference>
<feature type="compositionally biased region" description="Pro residues" evidence="10">
    <location>
        <begin position="86"/>
        <end position="113"/>
    </location>
</feature>
<feature type="region of interest" description="Disordered" evidence="10">
    <location>
        <begin position="468"/>
        <end position="516"/>
    </location>
</feature>
<dbReference type="PANTHER" id="PTHR11742:SF103">
    <property type="entry name" value="ENDOPLASMIC RETICULUM MANNOSIDASE MNL2-RELATED"/>
    <property type="match status" value="1"/>
</dbReference>
<feature type="compositionally biased region" description="Low complexity" evidence="10">
    <location>
        <begin position="468"/>
        <end position="483"/>
    </location>
</feature>
<reference evidence="11" key="1">
    <citation type="journal article" date="2020" name="Stud. Mycol.">
        <title>101 Dothideomycetes genomes: a test case for predicting lifestyles and emergence of pathogens.</title>
        <authorList>
            <person name="Haridas S."/>
            <person name="Albert R."/>
            <person name="Binder M."/>
            <person name="Bloem J."/>
            <person name="Labutti K."/>
            <person name="Salamov A."/>
            <person name="Andreopoulos B."/>
            <person name="Baker S."/>
            <person name="Barry K."/>
            <person name="Bills G."/>
            <person name="Bluhm B."/>
            <person name="Cannon C."/>
            <person name="Castanera R."/>
            <person name="Culley D."/>
            <person name="Daum C."/>
            <person name="Ezra D."/>
            <person name="Gonzalez J."/>
            <person name="Henrissat B."/>
            <person name="Kuo A."/>
            <person name="Liang C."/>
            <person name="Lipzen A."/>
            <person name="Lutzoni F."/>
            <person name="Magnuson J."/>
            <person name="Mondo S."/>
            <person name="Nolan M."/>
            <person name="Ohm R."/>
            <person name="Pangilinan J."/>
            <person name="Park H.-J."/>
            <person name="Ramirez L."/>
            <person name="Alfaro M."/>
            <person name="Sun H."/>
            <person name="Tritt A."/>
            <person name="Yoshinaga Y."/>
            <person name="Zwiers L.-H."/>
            <person name="Turgeon B."/>
            <person name="Goodwin S."/>
            <person name="Spatafora J."/>
            <person name="Crous P."/>
            <person name="Grigoriev I."/>
        </authorList>
    </citation>
    <scope>NUCLEOTIDE SEQUENCE</scope>
    <source>
        <strain evidence="11">ATCC 16933</strain>
    </source>
</reference>
<feature type="region of interest" description="Disordered" evidence="10">
    <location>
        <begin position="597"/>
        <end position="616"/>
    </location>
</feature>
<comment type="pathway">
    <text evidence="2">Protein modification; protein glycosylation.</text>
</comment>
<feature type="compositionally biased region" description="Low complexity" evidence="10">
    <location>
        <begin position="122"/>
        <end position="134"/>
    </location>
</feature>
<dbReference type="GO" id="GO:0004571">
    <property type="term" value="F:mannosyl-oligosaccharide 1,2-alpha-mannosidase activity"/>
    <property type="evidence" value="ECO:0007669"/>
    <property type="project" value="InterPro"/>
</dbReference>
<feature type="region of interest" description="Disordered" evidence="10">
    <location>
        <begin position="731"/>
        <end position="784"/>
    </location>
</feature>
<dbReference type="UniPathway" id="UPA00378"/>
<dbReference type="GO" id="GO:0005783">
    <property type="term" value="C:endoplasmic reticulum"/>
    <property type="evidence" value="ECO:0007669"/>
    <property type="project" value="TreeGrafter"/>
</dbReference>
<evidence type="ECO:0000256" key="3">
    <source>
        <dbReference type="ARBA" id="ARBA00007658"/>
    </source>
</evidence>
<feature type="region of interest" description="Disordered" evidence="10">
    <location>
        <begin position="39"/>
        <end position="152"/>
    </location>
</feature>
<evidence type="ECO:0000256" key="1">
    <source>
        <dbReference type="ARBA" id="ARBA00001913"/>
    </source>
</evidence>
<feature type="compositionally biased region" description="Low complexity" evidence="10">
    <location>
        <begin position="602"/>
        <end position="613"/>
    </location>
</feature>
<sequence length="919" mass="100612">MLRYRRYRVFVVLAVLTILALYQFGGSYSTNWQQAASSLSHLHDSDADADAKPPAAADQQQPEQQAPPALDKIEIPEAEGHVEPTATPPPVPPGDVPPQRIPPPLPSARPSPPALGDTSDGPAEPLDPVAAEVPAPAPPMAEAGEGRVEVDRPPTTLPVIHWERPTEHFPVESTVPLPTATPRRDIPRIQHDFAGQRAASAADDEIRLQRLAAVKDAFEHAWGGYREKAWMADEISPVSGGQRNPFAGWGATLVDSLDSLWMMGLVEEFDHAVEEGVAKIDFTTSIRGDIPLFETTIRYLGGLLGAYDISGGRHRVLLDKAVELAEIVMGAFDTPNRMPITYYYWKPAFTSQPHRASTGVVLAELGSLSIEFTRLAQLTKEPKYYDAIARITDALEEWQMDTRIPGLWPTKLDASGCQKHMNQIVSQSPRDATEELLGANATMLDADVTSPQQPHGWEKRQMDDLPKAGAQANANGNSGAQPATNNIPTPPDALGQPGSAQEQGNRQPNCIPQGLGHVSQTASEAYSIGGMADSTYEYLPKQWLLLGGALSQYRTMYEASAEAAIEHLVYRPMLPPPEESGPGSREWDILFAGSKHVKGPASRSDGSSSSSYSPNGDRFEAEGAHLTCFAGAMFALGAKLYPDTRGAAGDMDAARRLTDGCVWAYNITATAIMPESFHVVPCESADPAAPCPWDEDLYKRYLDPNAEQRWRAYEQQLDRERERDEMASLRALTRSSPAPAPAATPAPLAPADDAEPAGPPRFPQATPPAAAAPRLPPTVPDGLQVQKPLTRDEFVEAKVRDERIPRGLTAIGGRKYILRPEAIESVFYMYRVSGDPYWREAGWDMFSAVQRHTRTEWANSAIDDVTKEAPQLLDEMESFWLAETLKYFYLLFADEDLVSLDDYVLNTEAHPFKRPDMVA</sequence>
<keyword evidence="4 9" id="KW-0378">Hydrolase</keyword>
<dbReference type="PANTHER" id="PTHR11742">
    <property type="entry name" value="MANNOSYL-OLIGOSACCHARIDE ALPHA-1,2-MANNOSIDASE-RELATED"/>
    <property type="match status" value="1"/>
</dbReference>
<dbReference type="OrthoDB" id="8118055at2759"/>
<dbReference type="SUPFAM" id="SSF48225">
    <property type="entry name" value="Seven-hairpin glycosidases"/>
    <property type="match status" value="1"/>
</dbReference>
<dbReference type="GO" id="GO:0005509">
    <property type="term" value="F:calcium ion binding"/>
    <property type="evidence" value="ECO:0007669"/>
    <property type="project" value="InterPro"/>
</dbReference>
<dbReference type="EMBL" id="MU001675">
    <property type="protein sequence ID" value="KAF2459554.1"/>
    <property type="molecule type" value="Genomic_DNA"/>
</dbReference>
<feature type="disulfide bond" evidence="8">
    <location>
        <begin position="628"/>
        <end position="661"/>
    </location>
</feature>
<evidence type="ECO:0000256" key="4">
    <source>
        <dbReference type="ARBA" id="ARBA00022801"/>
    </source>
</evidence>
<dbReference type="InterPro" id="IPR036026">
    <property type="entry name" value="Seven-hairpin_glycosidases"/>
</dbReference>
<feature type="compositionally biased region" description="Basic and acidic residues" evidence="10">
    <location>
        <begin position="71"/>
        <end position="82"/>
    </location>
</feature>
<name>A0A6A6P6T3_9PEZI</name>
<dbReference type="GO" id="GO:0036503">
    <property type="term" value="P:ERAD pathway"/>
    <property type="evidence" value="ECO:0007669"/>
    <property type="project" value="UniProtKB-ARBA"/>
</dbReference>
<evidence type="ECO:0000256" key="9">
    <source>
        <dbReference type="RuleBase" id="RU361193"/>
    </source>
</evidence>
<dbReference type="GO" id="GO:0005975">
    <property type="term" value="P:carbohydrate metabolic process"/>
    <property type="evidence" value="ECO:0007669"/>
    <property type="project" value="InterPro"/>
</dbReference>
<gene>
    <name evidence="11" type="ORF">BDY21DRAFT_300356</name>
</gene>
<keyword evidence="7" id="KW-0106">Calcium</keyword>
<comment type="similarity">
    <text evidence="3 9">Belongs to the glycosyl hydrolase 47 family.</text>
</comment>
<keyword evidence="9" id="KW-0326">Glycosidase</keyword>
<feature type="compositionally biased region" description="Polar residues" evidence="10">
    <location>
        <begin position="498"/>
        <end position="510"/>
    </location>
</feature>
<dbReference type="EC" id="3.2.1.-" evidence="9"/>
<dbReference type="PRINTS" id="PR00747">
    <property type="entry name" value="GLYHDRLASE47"/>
</dbReference>
<keyword evidence="12" id="KW-1185">Reference proteome</keyword>
<evidence type="ECO:0000256" key="5">
    <source>
        <dbReference type="ARBA" id="ARBA00023157"/>
    </source>
</evidence>
<keyword evidence="5 8" id="KW-1015">Disulfide bond</keyword>
<feature type="compositionally biased region" description="Pro residues" evidence="10">
    <location>
        <begin position="757"/>
        <end position="766"/>
    </location>
</feature>